<feature type="transmembrane region" description="Helical" evidence="5">
    <location>
        <begin position="69"/>
        <end position="87"/>
    </location>
</feature>
<evidence type="ECO:0000256" key="1">
    <source>
        <dbReference type="ARBA" id="ARBA00004141"/>
    </source>
</evidence>
<dbReference type="Proteomes" id="UP001432062">
    <property type="component" value="Chromosome"/>
</dbReference>
<keyword evidence="2 5" id="KW-0812">Transmembrane</keyword>
<feature type="transmembrane region" description="Helical" evidence="5">
    <location>
        <begin position="42"/>
        <end position="62"/>
    </location>
</feature>
<evidence type="ECO:0000256" key="4">
    <source>
        <dbReference type="ARBA" id="ARBA00023136"/>
    </source>
</evidence>
<dbReference type="InterPro" id="IPR032808">
    <property type="entry name" value="DoxX"/>
</dbReference>
<sequence length="114" mass="11103">MKVVSMVLAGVLAAEFVSFGTAKLAAVASMRKRAAHFGYSTAAYRGIGALEIAAAGGVLIGLTHPPIGVAAGIGLALLMAGAVAAHVRNGDGVPEFAPAAGTGLVALGYLATLS</sequence>
<evidence type="ECO:0000256" key="3">
    <source>
        <dbReference type="ARBA" id="ARBA00022989"/>
    </source>
</evidence>
<proteinExistence type="predicted"/>
<gene>
    <name evidence="6" type="ORF">OG563_40475</name>
</gene>
<evidence type="ECO:0000313" key="6">
    <source>
        <dbReference type="EMBL" id="WUV45320.1"/>
    </source>
</evidence>
<evidence type="ECO:0000313" key="7">
    <source>
        <dbReference type="Proteomes" id="UP001432062"/>
    </source>
</evidence>
<evidence type="ECO:0000256" key="2">
    <source>
        <dbReference type="ARBA" id="ARBA00022692"/>
    </source>
</evidence>
<dbReference type="RefSeq" id="WP_327098541.1">
    <property type="nucleotide sequence ID" value="NZ_CP109149.1"/>
</dbReference>
<feature type="transmembrane region" description="Helical" evidence="5">
    <location>
        <begin position="93"/>
        <end position="113"/>
    </location>
</feature>
<protein>
    <submittedName>
        <fullName evidence="6">DoxX family protein</fullName>
    </submittedName>
</protein>
<dbReference type="EMBL" id="CP109441">
    <property type="protein sequence ID" value="WUV45320.1"/>
    <property type="molecule type" value="Genomic_DNA"/>
</dbReference>
<name>A0ABZ1YTQ4_9NOCA</name>
<comment type="subcellular location">
    <subcellularLocation>
        <location evidence="1">Membrane</location>
        <topology evidence="1">Multi-pass membrane protein</topology>
    </subcellularLocation>
</comment>
<accession>A0ABZ1YTQ4</accession>
<reference evidence="6" key="1">
    <citation type="submission" date="2022-10" db="EMBL/GenBank/DDBJ databases">
        <title>The complete genomes of actinobacterial strains from the NBC collection.</title>
        <authorList>
            <person name="Joergensen T.S."/>
            <person name="Alvarez Arevalo M."/>
            <person name="Sterndorff E.B."/>
            <person name="Faurdal D."/>
            <person name="Vuksanovic O."/>
            <person name="Mourched A.-S."/>
            <person name="Charusanti P."/>
            <person name="Shaw S."/>
            <person name="Blin K."/>
            <person name="Weber T."/>
        </authorList>
    </citation>
    <scope>NUCLEOTIDE SEQUENCE</scope>
    <source>
        <strain evidence="6">NBC_01482</strain>
    </source>
</reference>
<keyword evidence="3 5" id="KW-1133">Transmembrane helix</keyword>
<evidence type="ECO:0000256" key="5">
    <source>
        <dbReference type="SAM" id="Phobius"/>
    </source>
</evidence>
<keyword evidence="7" id="KW-1185">Reference proteome</keyword>
<dbReference type="Pfam" id="PF13564">
    <property type="entry name" value="DoxX_2"/>
    <property type="match status" value="1"/>
</dbReference>
<organism evidence="6 7">
    <name type="scientific">Nocardia vinacea</name>
    <dbReference type="NCBI Taxonomy" id="96468"/>
    <lineage>
        <taxon>Bacteria</taxon>
        <taxon>Bacillati</taxon>
        <taxon>Actinomycetota</taxon>
        <taxon>Actinomycetes</taxon>
        <taxon>Mycobacteriales</taxon>
        <taxon>Nocardiaceae</taxon>
        <taxon>Nocardia</taxon>
    </lineage>
</organism>
<keyword evidence="4 5" id="KW-0472">Membrane</keyword>